<keyword evidence="5" id="KW-0999">Mitochondrion inner membrane</keyword>
<dbReference type="Pfam" id="PF00520">
    <property type="entry name" value="Ion_trans"/>
    <property type="match status" value="2"/>
</dbReference>
<keyword evidence="7" id="KW-0496">Mitochondrion</keyword>
<feature type="domain" description="Ion transport" evidence="10">
    <location>
        <begin position="116"/>
        <end position="200"/>
    </location>
</feature>
<dbReference type="SUPFAM" id="SSF81324">
    <property type="entry name" value="Voltage-gated potassium channels"/>
    <property type="match status" value="1"/>
</dbReference>
<protein>
    <recommendedName>
        <fullName evidence="10">Ion transport domain-containing protein</fullName>
    </recommendedName>
</protein>
<dbReference type="EMBL" id="RCHS01000797">
    <property type="protein sequence ID" value="RMX56767.1"/>
    <property type="molecule type" value="Genomic_DNA"/>
</dbReference>
<dbReference type="Gene3D" id="1.20.120.350">
    <property type="entry name" value="Voltage-gated potassium channels. Chain C"/>
    <property type="match status" value="1"/>
</dbReference>
<evidence type="ECO:0000256" key="7">
    <source>
        <dbReference type="ARBA" id="ARBA00023128"/>
    </source>
</evidence>
<comment type="similarity">
    <text evidence="3">Belongs to the COX16 family.</text>
</comment>
<evidence type="ECO:0000256" key="2">
    <source>
        <dbReference type="ARBA" id="ARBA00004434"/>
    </source>
</evidence>
<accession>A0A3M6UT73</accession>
<gene>
    <name evidence="11" type="ORF">pdam_00018049</name>
</gene>
<organism evidence="11 12">
    <name type="scientific">Pocillopora damicornis</name>
    <name type="common">Cauliflower coral</name>
    <name type="synonym">Millepora damicornis</name>
    <dbReference type="NCBI Taxonomy" id="46731"/>
    <lineage>
        <taxon>Eukaryota</taxon>
        <taxon>Metazoa</taxon>
        <taxon>Cnidaria</taxon>
        <taxon>Anthozoa</taxon>
        <taxon>Hexacorallia</taxon>
        <taxon>Scleractinia</taxon>
        <taxon>Astrocoeniina</taxon>
        <taxon>Pocilloporidae</taxon>
        <taxon>Pocillopora</taxon>
    </lineage>
</organism>
<dbReference type="GO" id="GO:0036128">
    <property type="term" value="C:CatSper complex"/>
    <property type="evidence" value="ECO:0007669"/>
    <property type="project" value="InterPro"/>
</dbReference>
<dbReference type="Gene3D" id="1.10.287.70">
    <property type="match status" value="1"/>
</dbReference>
<dbReference type="STRING" id="46731.A0A3M6UT73"/>
<keyword evidence="8 9" id="KW-0472">Membrane</keyword>
<dbReference type="PANTHER" id="PTHR47193:SF1">
    <property type="entry name" value="CATION CHANNEL SPERM-ASSOCIATED PROTEIN 1"/>
    <property type="match status" value="1"/>
</dbReference>
<keyword evidence="4 9" id="KW-0812">Transmembrane</keyword>
<dbReference type="GO" id="GO:0060296">
    <property type="term" value="P:regulation of cilium beat frequency involved in ciliary motility"/>
    <property type="evidence" value="ECO:0007669"/>
    <property type="project" value="TreeGrafter"/>
</dbReference>
<dbReference type="InterPro" id="IPR028746">
    <property type="entry name" value="CatSper1"/>
</dbReference>
<dbReference type="PANTHER" id="PTHR47193">
    <property type="entry name" value="CATION CHANNEL SPERM-ASSOCIATED PROTEIN 1"/>
    <property type="match status" value="1"/>
</dbReference>
<evidence type="ECO:0000256" key="3">
    <source>
        <dbReference type="ARBA" id="ARBA00008370"/>
    </source>
</evidence>
<reference evidence="11 12" key="1">
    <citation type="journal article" date="2018" name="Sci. Rep.">
        <title>Comparative analysis of the Pocillopora damicornis genome highlights role of immune system in coral evolution.</title>
        <authorList>
            <person name="Cunning R."/>
            <person name="Bay R.A."/>
            <person name="Gillette P."/>
            <person name="Baker A.C."/>
            <person name="Traylor-Knowles N."/>
        </authorList>
    </citation>
    <scope>NUCLEOTIDE SEQUENCE [LARGE SCALE GENOMIC DNA]</scope>
    <source>
        <strain evidence="11">RSMAS</strain>
        <tissue evidence="11">Whole animal</tissue>
    </source>
</reference>
<keyword evidence="12" id="KW-1185">Reference proteome</keyword>
<evidence type="ECO:0000313" key="11">
    <source>
        <dbReference type="EMBL" id="RMX56767.1"/>
    </source>
</evidence>
<dbReference type="InterPro" id="IPR005821">
    <property type="entry name" value="Ion_trans_dom"/>
</dbReference>
<proteinExistence type="inferred from homology"/>
<evidence type="ECO:0000259" key="10">
    <source>
        <dbReference type="Pfam" id="PF00520"/>
    </source>
</evidence>
<evidence type="ECO:0000313" key="12">
    <source>
        <dbReference type="Proteomes" id="UP000275408"/>
    </source>
</evidence>
<feature type="transmembrane region" description="Helical" evidence="9">
    <location>
        <begin position="155"/>
        <end position="185"/>
    </location>
</feature>
<comment type="subcellular location">
    <subcellularLocation>
        <location evidence="1">Membrane</location>
        <topology evidence="1">Multi-pass membrane protein</topology>
    </subcellularLocation>
    <subcellularLocation>
        <location evidence="2">Mitochondrion inner membrane</location>
        <topology evidence="2">Single-pass membrane protein</topology>
    </subcellularLocation>
</comment>
<dbReference type="AlphaFoldDB" id="A0A3M6UT73"/>
<evidence type="ECO:0000256" key="1">
    <source>
        <dbReference type="ARBA" id="ARBA00004141"/>
    </source>
</evidence>
<name>A0A3M6UT73_POCDA</name>
<feature type="transmembrane region" description="Helical" evidence="9">
    <location>
        <begin position="116"/>
        <end position="135"/>
    </location>
</feature>
<dbReference type="GO" id="GO:0007283">
    <property type="term" value="P:spermatogenesis"/>
    <property type="evidence" value="ECO:0007669"/>
    <property type="project" value="TreeGrafter"/>
</dbReference>
<feature type="domain" description="Ion transport" evidence="10">
    <location>
        <begin position="222"/>
        <end position="304"/>
    </location>
</feature>
<dbReference type="GO" id="GO:0005227">
    <property type="term" value="F:calcium-activated cation channel activity"/>
    <property type="evidence" value="ECO:0007669"/>
    <property type="project" value="InterPro"/>
</dbReference>
<dbReference type="InterPro" id="IPR020164">
    <property type="entry name" value="Cyt_c_Oxase_assmbl_COX16"/>
</dbReference>
<evidence type="ECO:0000256" key="5">
    <source>
        <dbReference type="ARBA" id="ARBA00022792"/>
    </source>
</evidence>
<evidence type="ECO:0000256" key="9">
    <source>
        <dbReference type="SAM" id="Phobius"/>
    </source>
</evidence>
<comment type="caution">
    <text evidence="11">The sequence shown here is derived from an EMBL/GenBank/DDBJ whole genome shotgun (WGS) entry which is preliminary data.</text>
</comment>
<dbReference type="GO" id="GO:0005245">
    <property type="term" value="F:voltage-gated calcium channel activity"/>
    <property type="evidence" value="ECO:0007669"/>
    <property type="project" value="TreeGrafter"/>
</dbReference>
<keyword evidence="6 9" id="KW-1133">Transmembrane helix</keyword>
<sequence>MVKIVHSSVLCLVREEDNKAWGWFNSLHHKIKVGIYNLGDISFTEMYNCSDLQIMGLIVGGSFALKEFTEIKIKRRDEKTYRLNREEALKALPNKGREVLIEEAYKYQYIVKRRGWYLSALDNVFLAIYFMEIIVKLYALRSYFFKTGWNIMDLLIVLFTVVDFLLPLIVQNVGSFDVAAIFRLLRMFRAIRALRALRVFEESTSYHDNDPKIVQGAEYDHMFAVIGRGLFYEVAPARFGTLGKAFFTLFQLITLDDWFYMYSDVVARNPGYGYIIFYLIVYIVLENFIFMNLFVAVLVDNFQRTITAVENKPHKKNSGIHFKSVFEDVKSGEDGNEEEEEDADIVIAKKVEDYYPKNKFSDRERAFIAEYFTLLASLEYNVQEMHRVQQLANDLVDITVSIPDVPEELI</sequence>
<evidence type="ECO:0000256" key="6">
    <source>
        <dbReference type="ARBA" id="ARBA00022989"/>
    </source>
</evidence>
<evidence type="ECO:0000256" key="8">
    <source>
        <dbReference type="ARBA" id="ARBA00023136"/>
    </source>
</evidence>
<dbReference type="Proteomes" id="UP000275408">
    <property type="component" value="Unassembled WGS sequence"/>
</dbReference>
<dbReference type="OrthoDB" id="5516033at2759"/>
<dbReference type="GO" id="GO:0005743">
    <property type="term" value="C:mitochondrial inner membrane"/>
    <property type="evidence" value="ECO:0007669"/>
    <property type="project" value="UniProtKB-SubCell"/>
</dbReference>
<dbReference type="InterPro" id="IPR027359">
    <property type="entry name" value="Volt_channel_dom_sf"/>
</dbReference>
<evidence type="ECO:0000256" key="4">
    <source>
        <dbReference type="ARBA" id="ARBA00022692"/>
    </source>
</evidence>
<feature type="transmembrane region" description="Helical" evidence="9">
    <location>
        <begin position="275"/>
        <end position="299"/>
    </location>
</feature>
<dbReference type="Pfam" id="PF14138">
    <property type="entry name" value="COX16"/>
    <property type="match status" value="1"/>
</dbReference>
<dbReference type="GO" id="GO:0030317">
    <property type="term" value="P:flagellated sperm motility"/>
    <property type="evidence" value="ECO:0007669"/>
    <property type="project" value="InterPro"/>
</dbReference>